<dbReference type="EMBL" id="JACHJV010000003">
    <property type="protein sequence ID" value="MBB4928347.1"/>
    <property type="molecule type" value="Genomic_DNA"/>
</dbReference>
<accession>A0A7W7VZ27</accession>
<dbReference type="AlphaFoldDB" id="A0A7W7VZ27"/>
<dbReference type="Proteomes" id="UP000540506">
    <property type="component" value="Unassembled WGS sequence"/>
</dbReference>
<evidence type="ECO:0000313" key="2">
    <source>
        <dbReference type="EMBL" id="MBB4928347.1"/>
    </source>
</evidence>
<evidence type="ECO:0000256" key="1">
    <source>
        <dbReference type="SAM" id="SignalP"/>
    </source>
</evidence>
<keyword evidence="3" id="KW-1185">Reference proteome</keyword>
<dbReference type="RefSeq" id="WP_184945658.1">
    <property type="nucleotide sequence ID" value="NZ_JACHJV010000003.1"/>
</dbReference>
<feature type="signal peptide" evidence="1">
    <location>
        <begin position="1"/>
        <end position="30"/>
    </location>
</feature>
<proteinExistence type="predicted"/>
<name>A0A7W7VZ27_KITKI</name>
<protein>
    <recommendedName>
        <fullName evidence="4">Secreted protein</fullName>
    </recommendedName>
</protein>
<evidence type="ECO:0000313" key="3">
    <source>
        <dbReference type="Proteomes" id="UP000540506"/>
    </source>
</evidence>
<comment type="caution">
    <text evidence="2">The sequence shown here is derived from an EMBL/GenBank/DDBJ whole genome shotgun (WGS) entry which is preliminary data.</text>
</comment>
<dbReference type="SUPFAM" id="SSF50370">
    <property type="entry name" value="Ricin B-like lectins"/>
    <property type="match status" value="1"/>
</dbReference>
<sequence>MNIKRMAKRTGVAAAAVPMLLAATAGSAHADGTVTWSMNYYVGYLSDISGGHDITTYADTSKIPMAHVWYDIQNSDGSWNEVNANTGWCLTSYDTSVYTEPCNSAKDGTNWYQRWYEIKTNAGWKLQSRMSGYTLDGGADPTTNNVYANPTDYGNSFAGTEPVRAGAIVS</sequence>
<reference evidence="2 3" key="1">
    <citation type="submission" date="2020-08" db="EMBL/GenBank/DDBJ databases">
        <title>Sequencing the genomes of 1000 actinobacteria strains.</title>
        <authorList>
            <person name="Klenk H.-P."/>
        </authorList>
    </citation>
    <scope>NUCLEOTIDE SEQUENCE [LARGE SCALE GENOMIC DNA]</scope>
    <source>
        <strain evidence="2 3">DSM 41654</strain>
    </source>
</reference>
<dbReference type="InterPro" id="IPR035992">
    <property type="entry name" value="Ricin_B-like_lectins"/>
</dbReference>
<gene>
    <name evidence="2" type="ORF">FHR34_007444</name>
</gene>
<keyword evidence="1" id="KW-0732">Signal</keyword>
<organism evidence="2 3">
    <name type="scientific">Kitasatospora kifunensis</name>
    <name type="common">Streptomyces kifunensis</name>
    <dbReference type="NCBI Taxonomy" id="58351"/>
    <lineage>
        <taxon>Bacteria</taxon>
        <taxon>Bacillati</taxon>
        <taxon>Actinomycetota</taxon>
        <taxon>Actinomycetes</taxon>
        <taxon>Kitasatosporales</taxon>
        <taxon>Streptomycetaceae</taxon>
        <taxon>Kitasatospora</taxon>
    </lineage>
</organism>
<dbReference type="Gene3D" id="2.80.10.50">
    <property type="match status" value="1"/>
</dbReference>
<feature type="chain" id="PRO_5030601010" description="Secreted protein" evidence="1">
    <location>
        <begin position="31"/>
        <end position="170"/>
    </location>
</feature>
<evidence type="ECO:0008006" key="4">
    <source>
        <dbReference type="Google" id="ProtNLM"/>
    </source>
</evidence>